<sequence length="263" mass="28320">MRRTTDGPRTPSRGPSRDHRPMRIEVNGRAAEAEEVASAYGHFTAMQVRGGGVQGLANHLDRLDAANRELFGEPLDGAEVRRLIRHALAGAADAAVRVTVREPGRTAVTVAAPTPPVPAPQRLRSVPYLRPFPHLKHLGGFAQGEWARRVRARGYDEALLVDGDGTIAETAIANIGFFAADGTVVWPAPPWLHGTAMRLVEQHRPTTRQRITLADVAGFRGAFTVNSIGHVAVASIDDIPTLPDPALMADLDALFASVPWDPI</sequence>
<dbReference type="EMBL" id="BONE01000032">
    <property type="protein sequence ID" value="GIF74529.1"/>
    <property type="molecule type" value="Genomic_DNA"/>
</dbReference>
<proteinExistence type="predicted"/>
<comment type="caution">
    <text evidence="2">The sequence shown here is derived from an EMBL/GenBank/DDBJ whole genome shotgun (WGS) entry which is preliminary data.</text>
</comment>
<dbReference type="InterPro" id="IPR036038">
    <property type="entry name" value="Aminotransferase-like"/>
</dbReference>
<dbReference type="SUPFAM" id="SSF56752">
    <property type="entry name" value="D-aminoacid aminotransferase-like PLP-dependent enzymes"/>
    <property type="match status" value="1"/>
</dbReference>
<evidence type="ECO:0000313" key="2">
    <source>
        <dbReference type="EMBL" id="GIF74529.1"/>
    </source>
</evidence>
<dbReference type="NCBIfam" id="NF006734">
    <property type="entry name" value="PRK09266.1"/>
    <property type="match status" value="1"/>
</dbReference>
<accession>A0ABQ4CTC1</accession>
<dbReference type="Pfam" id="PF01063">
    <property type="entry name" value="Aminotran_4"/>
    <property type="match status" value="1"/>
</dbReference>
<feature type="region of interest" description="Disordered" evidence="1">
    <location>
        <begin position="1"/>
        <end position="20"/>
    </location>
</feature>
<reference evidence="2 3" key="1">
    <citation type="submission" date="2021-01" db="EMBL/GenBank/DDBJ databases">
        <title>Whole genome shotgun sequence of Asanoa siamensis NBRC 107932.</title>
        <authorList>
            <person name="Komaki H."/>
            <person name="Tamura T."/>
        </authorList>
    </citation>
    <scope>NUCLEOTIDE SEQUENCE [LARGE SCALE GENOMIC DNA]</scope>
    <source>
        <strain evidence="2 3">NBRC 107932</strain>
    </source>
</reference>
<dbReference type="Gene3D" id="3.30.470.10">
    <property type="match status" value="1"/>
</dbReference>
<dbReference type="Proteomes" id="UP000604117">
    <property type="component" value="Unassembled WGS sequence"/>
</dbReference>
<dbReference type="Gene3D" id="3.20.10.10">
    <property type="entry name" value="D-amino Acid Aminotransferase, subunit A, domain 2"/>
    <property type="match status" value="1"/>
</dbReference>
<evidence type="ECO:0000256" key="1">
    <source>
        <dbReference type="SAM" id="MobiDB-lite"/>
    </source>
</evidence>
<dbReference type="InterPro" id="IPR001544">
    <property type="entry name" value="Aminotrans_IV"/>
</dbReference>
<protein>
    <recommendedName>
        <fullName evidence="4">Branched-subunit amino acid aminotransferase/4-amino-4-deoxychorismate lyase</fullName>
    </recommendedName>
</protein>
<evidence type="ECO:0000313" key="3">
    <source>
        <dbReference type="Proteomes" id="UP000604117"/>
    </source>
</evidence>
<evidence type="ECO:0008006" key="4">
    <source>
        <dbReference type="Google" id="ProtNLM"/>
    </source>
</evidence>
<name>A0ABQ4CTC1_9ACTN</name>
<keyword evidence="3" id="KW-1185">Reference proteome</keyword>
<organism evidence="2 3">
    <name type="scientific">Asanoa siamensis</name>
    <dbReference type="NCBI Taxonomy" id="926357"/>
    <lineage>
        <taxon>Bacteria</taxon>
        <taxon>Bacillati</taxon>
        <taxon>Actinomycetota</taxon>
        <taxon>Actinomycetes</taxon>
        <taxon>Micromonosporales</taxon>
        <taxon>Micromonosporaceae</taxon>
        <taxon>Asanoa</taxon>
    </lineage>
</organism>
<dbReference type="InterPro" id="IPR043132">
    <property type="entry name" value="BCAT-like_C"/>
</dbReference>
<gene>
    <name evidence="2" type="ORF">Asi02nite_40470</name>
</gene>
<dbReference type="InterPro" id="IPR043131">
    <property type="entry name" value="BCAT-like_N"/>
</dbReference>